<keyword evidence="11" id="KW-0539">Nucleus</keyword>
<dbReference type="InterPro" id="IPR038120">
    <property type="entry name" value="Rpb1_funnel_sf"/>
</dbReference>
<dbReference type="Pfam" id="PF04998">
    <property type="entry name" value="RNA_pol_Rpb1_5"/>
    <property type="match status" value="1"/>
</dbReference>
<dbReference type="SUPFAM" id="SSF64484">
    <property type="entry name" value="beta and beta-prime subunits of DNA dependent RNA-polymerase"/>
    <property type="match status" value="1"/>
</dbReference>
<evidence type="ECO:0000256" key="9">
    <source>
        <dbReference type="ARBA" id="ARBA00022842"/>
    </source>
</evidence>
<dbReference type="FunFam" id="2.40.40.20:FF:000019">
    <property type="entry name" value="DNA-directed RNA polymerase II subunit RPB1"/>
    <property type="match status" value="1"/>
</dbReference>
<keyword evidence="4 14" id="KW-0240">DNA-directed RNA polymerase</keyword>
<dbReference type="GO" id="GO:0005736">
    <property type="term" value="C:RNA polymerase I complex"/>
    <property type="evidence" value="ECO:0007669"/>
    <property type="project" value="TreeGrafter"/>
</dbReference>
<evidence type="ECO:0000256" key="15">
    <source>
        <dbReference type="SAM" id="MobiDB-lite"/>
    </source>
</evidence>
<dbReference type="GO" id="GO:0003677">
    <property type="term" value="F:DNA binding"/>
    <property type="evidence" value="ECO:0007669"/>
    <property type="project" value="InterPro"/>
</dbReference>
<dbReference type="InterPro" id="IPR045867">
    <property type="entry name" value="DNA-dir_RpoC_beta_prime"/>
</dbReference>
<dbReference type="EC" id="2.7.7.6" evidence="14"/>
<dbReference type="FunFam" id="1.10.150.390:FF:000005">
    <property type="entry name" value="DNA-directed RNA polymerase subunit"/>
    <property type="match status" value="1"/>
</dbReference>
<dbReference type="InterPro" id="IPR000722">
    <property type="entry name" value="RNA_pol_asu"/>
</dbReference>
<evidence type="ECO:0000313" key="17">
    <source>
        <dbReference type="EMBL" id="KAI9244494.1"/>
    </source>
</evidence>
<evidence type="ECO:0000256" key="2">
    <source>
        <dbReference type="ARBA" id="ARBA00006460"/>
    </source>
</evidence>
<evidence type="ECO:0000256" key="1">
    <source>
        <dbReference type="ARBA" id="ARBA00004123"/>
    </source>
</evidence>
<keyword evidence="6 14" id="KW-0548">Nucleotidyltransferase</keyword>
<organism evidence="17 18">
    <name type="scientific">Phascolomyces articulosus</name>
    <dbReference type="NCBI Taxonomy" id="60185"/>
    <lineage>
        <taxon>Eukaryota</taxon>
        <taxon>Fungi</taxon>
        <taxon>Fungi incertae sedis</taxon>
        <taxon>Mucoromycota</taxon>
        <taxon>Mucoromycotina</taxon>
        <taxon>Mucoromycetes</taxon>
        <taxon>Mucorales</taxon>
        <taxon>Lichtheimiaceae</taxon>
        <taxon>Phascolomyces</taxon>
    </lineage>
</organism>
<dbReference type="InterPro" id="IPR007083">
    <property type="entry name" value="RNA_pol_Rpb1_4"/>
</dbReference>
<feature type="region of interest" description="Disordered" evidence="15">
    <location>
        <begin position="1378"/>
        <end position="1397"/>
    </location>
</feature>
<evidence type="ECO:0000256" key="14">
    <source>
        <dbReference type="RuleBase" id="RU004279"/>
    </source>
</evidence>
<comment type="catalytic activity">
    <reaction evidence="12 14">
        <text>RNA(n) + a ribonucleoside 5'-triphosphate = RNA(n+1) + diphosphate</text>
        <dbReference type="Rhea" id="RHEA:21248"/>
        <dbReference type="Rhea" id="RHEA-COMP:14527"/>
        <dbReference type="Rhea" id="RHEA-COMP:17342"/>
        <dbReference type="ChEBI" id="CHEBI:33019"/>
        <dbReference type="ChEBI" id="CHEBI:61557"/>
        <dbReference type="ChEBI" id="CHEBI:140395"/>
        <dbReference type="EC" id="2.7.7.6"/>
    </reaction>
</comment>
<feature type="compositionally biased region" description="Polar residues" evidence="15">
    <location>
        <begin position="255"/>
        <end position="265"/>
    </location>
</feature>
<dbReference type="PANTHER" id="PTHR19376">
    <property type="entry name" value="DNA-DIRECTED RNA POLYMERASE"/>
    <property type="match status" value="1"/>
</dbReference>
<dbReference type="Gene3D" id="1.10.274.100">
    <property type="entry name" value="RNA polymerase Rpb1, domain 3"/>
    <property type="match status" value="1"/>
</dbReference>
<comment type="subcellular location">
    <subcellularLocation>
        <location evidence="1">Nucleus</location>
    </subcellularLocation>
</comment>
<feature type="domain" description="RNA polymerase N-terminal" evidence="16">
    <location>
        <begin position="331"/>
        <end position="672"/>
    </location>
</feature>
<dbReference type="Pfam" id="PF05000">
    <property type="entry name" value="RNA_pol_Rpb1_4"/>
    <property type="match status" value="1"/>
</dbReference>
<dbReference type="PANTHER" id="PTHR19376:SF11">
    <property type="entry name" value="DNA-DIRECTED RNA POLYMERASE I SUBUNIT RPA1"/>
    <property type="match status" value="1"/>
</dbReference>
<reference evidence="17" key="1">
    <citation type="journal article" date="2022" name="IScience">
        <title>Evolution of zygomycete secretomes and the origins of terrestrial fungal ecologies.</title>
        <authorList>
            <person name="Chang Y."/>
            <person name="Wang Y."/>
            <person name="Mondo S."/>
            <person name="Ahrendt S."/>
            <person name="Andreopoulos W."/>
            <person name="Barry K."/>
            <person name="Beard J."/>
            <person name="Benny G.L."/>
            <person name="Blankenship S."/>
            <person name="Bonito G."/>
            <person name="Cuomo C."/>
            <person name="Desiro A."/>
            <person name="Gervers K.A."/>
            <person name="Hundley H."/>
            <person name="Kuo A."/>
            <person name="LaButti K."/>
            <person name="Lang B.F."/>
            <person name="Lipzen A."/>
            <person name="O'Donnell K."/>
            <person name="Pangilinan J."/>
            <person name="Reynolds N."/>
            <person name="Sandor L."/>
            <person name="Smith M.E."/>
            <person name="Tsang A."/>
            <person name="Grigoriev I.V."/>
            <person name="Stajich J.E."/>
            <person name="Spatafora J.W."/>
        </authorList>
    </citation>
    <scope>NUCLEOTIDE SEQUENCE</scope>
    <source>
        <strain evidence="17">RSA 2281</strain>
    </source>
</reference>
<evidence type="ECO:0000256" key="8">
    <source>
        <dbReference type="ARBA" id="ARBA00022833"/>
    </source>
</evidence>
<dbReference type="Gene3D" id="1.10.132.30">
    <property type="match status" value="1"/>
</dbReference>
<evidence type="ECO:0000256" key="11">
    <source>
        <dbReference type="ARBA" id="ARBA00023242"/>
    </source>
</evidence>
<dbReference type="Proteomes" id="UP001209540">
    <property type="component" value="Unassembled WGS sequence"/>
</dbReference>
<feature type="region of interest" description="Disordered" evidence="15">
    <location>
        <begin position="255"/>
        <end position="290"/>
    </location>
</feature>
<dbReference type="SMART" id="SM00663">
    <property type="entry name" value="RPOLA_N"/>
    <property type="match status" value="1"/>
</dbReference>
<feature type="compositionally biased region" description="Polar residues" evidence="15">
    <location>
        <begin position="279"/>
        <end position="289"/>
    </location>
</feature>
<dbReference type="InterPro" id="IPR015699">
    <property type="entry name" value="DNA-dir_RNA_pol1_lsu_N"/>
</dbReference>
<evidence type="ECO:0000256" key="5">
    <source>
        <dbReference type="ARBA" id="ARBA00022679"/>
    </source>
</evidence>
<comment type="subunit">
    <text evidence="3">Component of the RNA polymerase I (Pol I) complex consisting of at least 13 subunits.</text>
</comment>
<dbReference type="InterPro" id="IPR007080">
    <property type="entry name" value="RNA_pol_Rpb1_1"/>
</dbReference>
<dbReference type="Pfam" id="PF04997">
    <property type="entry name" value="RNA_pol_Rpb1_1"/>
    <property type="match status" value="1"/>
</dbReference>
<evidence type="ECO:0000259" key="16">
    <source>
        <dbReference type="SMART" id="SM00663"/>
    </source>
</evidence>
<dbReference type="InterPro" id="IPR006592">
    <property type="entry name" value="RNA_pol_N"/>
</dbReference>
<comment type="similarity">
    <text evidence="2 14">Belongs to the RNA polymerase beta' chain family.</text>
</comment>
<dbReference type="FunFam" id="4.10.860.120:FF:000006">
    <property type="entry name" value="DNA-directed RNA polymerase subunit"/>
    <property type="match status" value="1"/>
</dbReference>
<gene>
    <name evidence="17" type="ORF">BDA99DRAFT_529103</name>
</gene>
<dbReference type="Pfam" id="PF00623">
    <property type="entry name" value="RNA_pol_Rpb1_2"/>
    <property type="match status" value="1"/>
</dbReference>
<protein>
    <recommendedName>
        <fullName evidence="14">DNA-directed RNA polymerase subunit</fullName>
        <ecNumber evidence="14">2.7.7.6</ecNumber>
    </recommendedName>
</protein>
<dbReference type="Pfam" id="PF04983">
    <property type="entry name" value="RNA_pol_Rpb1_3"/>
    <property type="match status" value="1"/>
</dbReference>
<evidence type="ECO:0000256" key="3">
    <source>
        <dbReference type="ARBA" id="ARBA00011251"/>
    </source>
</evidence>
<dbReference type="GO" id="GO:0003899">
    <property type="term" value="F:DNA-directed RNA polymerase activity"/>
    <property type="evidence" value="ECO:0007669"/>
    <property type="project" value="UniProtKB-EC"/>
</dbReference>
<dbReference type="InterPro" id="IPR047107">
    <property type="entry name" value="DNA-dir_RNA_pol1_lsu_C"/>
</dbReference>
<dbReference type="CDD" id="cd02735">
    <property type="entry name" value="RNAP_I_Rpa1_C"/>
    <property type="match status" value="1"/>
</dbReference>
<sequence>MNISCPIGSEIDTVSFSFYQPHEIKKISVKQIVNPVLFDALGHPTKGGLYDPTLGPFQKTQICGTCSQDHHNCPGHFGHIELPVPTYNPLFFDNLYALIRAKCSYCNKFRMGRHLMQKTIAKLTLLQHGLIREAQALDEMYIDSKKSSKKKSDDDNIEDRMEEDGKVIDETDNTINRIDIYVKECLADEDSRKFASDNYKVTVINDARKRVMMEFMKYCVGSKRCGNCSGISPPIRRDGAAKLFELSLSKKDQMTMNARASATTKDLSDSDSDNDTPTKKSTAPGTQRYLNPVEVRKSIQDLFQEEPDITTLLYGARNPNVPSQVKRATYHMFFIEVLSVSPTRFRPPSVMGDKLFESPQNELLSNILNGAHQVRDVSMNLQEASSQVPVDKKHVTRLQDMFVNSIITLQHAVNSFIDSTKNPQSFGQNAQPPAGIRQALEKKEGLFRKHMMGKRVNYAARSVISPDPNIDTNEIGVPPVFAKKLTYPEPVTAHNIKELRQAVINGPFKWPGATHVQHEDQSLDVLANLSLESRIALANSLLAPQNSQAAQSSSNSYPTRTQTINKKVFRHLRNGDMLLLNRQPTLHKPSIMAHKARVLPGEKTIRMHYANCNTYNADFDGDEMNMHFPQNEIARAEASFIANTDNQYLVPTSGNPLRGLIQDHVVSGVWMTSRNTFFTREEYHQLLYGSLRPETDGTGNCRILTMPPTVWKPVPLWTGKQVISTILLNLTVGKAPLNARSKSKVPGRFWGPDAKEEENVLIMDGELLIGILDKSQFGASAYGLVHSIYELYGPESAGKILSIFGRLFTKYIQSHGFTCRMDDLRLTGEGDMWRRDLLNNGQGLGREAHLEFLGLTDTAKTSSKEVLEKEFNLRMAEVARDDNKLAGLDNAMKSKVNKLTSSITEKCLPNGLIRKFPDNDMQMMTVSGAKGSNVNAAQISCMLGQQELEGRRVPLMVSGRSLPSFRPYDTAARAGGFVAGRFLTGIRPQEYYFHCMAGREGLIDTAVKTSRSGYLQRCLIKHLEGLRVHYDHTVRDSDGSILQFHYGEDSLDVIKAKYLNEFSFSAHNFEILSQKYNPKAALSSLDTKRGEEYAKKALKKPGKYDPPLSKFNPATHLGVVSEKFALGMKKYIEENPDNMPFDKHSETTKNNERFASLTKPKFRALMHLKYLHSLVDAGEAVGLLAAQSVGEPSTQMTLNTFHFAGYGAANVTLGIPRLREIIMTAAKVIKTPTMTLPLKVDVSSEQAGDFCKVASKLTLSQIVDDVSVTESMTSKSAENNYRRSKVYTIRLNLFDEEEYKDEYRVSATRIKEVLATTFLKQLEEVIRKDIKDSRKIVNIAEPSKVSNANKDNEPDDSANVEAEYDSDEGDQDATNARLAAKTKEKASYDEPDEDDVEVTERLKSLEDEEAELEAVAQRGQDNEEMEEINDSPIGKKNWAQSAINNSQYVTRWDFDNENGAWCEIDMKFPADTKKILMVSLIEKVCPRVVVHEIKGIQRCFEYLNRIENDTSKQLQTEGVNLRGMWNHSDLLDINFIDTNDIAAILQTYGVEAARNAIIKEIAGVFEVYGIKVDRRHLTLIADYMTFEGGYKPFNRIGLASNTSPFLKMSFESTCKFLTDATLHGDFDTLESPSARIVMGKVVEGGTGSFEVLQPLTSTA</sequence>
<dbReference type="Gene3D" id="1.10.150.390">
    <property type="match status" value="1"/>
</dbReference>
<dbReference type="Gene3D" id="4.10.860.120">
    <property type="entry name" value="RNA polymerase II, clamp domain"/>
    <property type="match status" value="1"/>
</dbReference>
<reference evidence="17" key="2">
    <citation type="submission" date="2023-02" db="EMBL/GenBank/DDBJ databases">
        <authorList>
            <consortium name="DOE Joint Genome Institute"/>
            <person name="Mondo S.J."/>
            <person name="Chang Y."/>
            <person name="Wang Y."/>
            <person name="Ahrendt S."/>
            <person name="Andreopoulos W."/>
            <person name="Barry K."/>
            <person name="Beard J."/>
            <person name="Benny G.L."/>
            <person name="Blankenship S."/>
            <person name="Bonito G."/>
            <person name="Cuomo C."/>
            <person name="Desiro A."/>
            <person name="Gervers K.A."/>
            <person name="Hundley H."/>
            <person name="Kuo A."/>
            <person name="LaButti K."/>
            <person name="Lang B.F."/>
            <person name="Lipzen A."/>
            <person name="O'Donnell K."/>
            <person name="Pangilinan J."/>
            <person name="Reynolds N."/>
            <person name="Sandor L."/>
            <person name="Smith M.W."/>
            <person name="Tsang A."/>
            <person name="Grigoriev I.V."/>
            <person name="Stajich J.E."/>
            <person name="Spatafora J.W."/>
        </authorList>
    </citation>
    <scope>NUCLEOTIDE SEQUENCE</scope>
    <source>
        <strain evidence="17">RSA 2281</strain>
    </source>
</reference>
<dbReference type="Gene3D" id="3.30.1490.180">
    <property type="entry name" value="RNA polymerase ii"/>
    <property type="match status" value="1"/>
</dbReference>
<accession>A0AAD5JLK2</accession>
<dbReference type="EMBL" id="JAIXMP010000059">
    <property type="protein sequence ID" value="KAI9244494.1"/>
    <property type="molecule type" value="Genomic_DNA"/>
</dbReference>
<dbReference type="FunFam" id="3.30.1490.180:FF:000003">
    <property type="entry name" value="DNA-directed RNA polymerase subunit"/>
    <property type="match status" value="1"/>
</dbReference>
<evidence type="ECO:0000256" key="4">
    <source>
        <dbReference type="ARBA" id="ARBA00022478"/>
    </source>
</evidence>
<dbReference type="InterPro" id="IPR042102">
    <property type="entry name" value="RNA_pol_Rpb1_3_sf"/>
</dbReference>
<dbReference type="Gene3D" id="2.40.40.20">
    <property type="match status" value="1"/>
</dbReference>
<feature type="region of interest" description="Disordered" evidence="15">
    <location>
        <begin position="1345"/>
        <end position="1373"/>
    </location>
</feature>
<proteinExistence type="inferred from homology"/>
<evidence type="ECO:0000256" key="13">
    <source>
        <dbReference type="ARBA" id="ARBA00053996"/>
    </source>
</evidence>
<dbReference type="CDD" id="cd01435">
    <property type="entry name" value="RNAP_I_RPA1_N"/>
    <property type="match status" value="1"/>
</dbReference>
<keyword evidence="5 14" id="KW-0808">Transferase</keyword>
<dbReference type="GO" id="GO:0006351">
    <property type="term" value="P:DNA-templated transcription"/>
    <property type="evidence" value="ECO:0007669"/>
    <property type="project" value="InterPro"/>
</dbReference>
<dbReference type="InterPro" id="IPR007066">
    <property type="entry name" value="RNA_pol_Rpb1_3"/>
</dbReference>
<dbReference type="InterPro" id="IPR007081">
    <property type="entry name" value="RNA_pol_Rpb1_5"/>
</dbReference>
<keyword evidence="9" id="KW-0460">Magnesium</keyword>
<dbReference type="Gene3D" id="1.10.357.120">
    <property type="match status" value="1"/>
</dbReference>
<feature type="compositionally biased region" description="Acidic residues" evidence="15">
    <location>
        <begin position="1353"/>
        <end position="1371"/>
    </location>
</feature>
<evidence type="ECO:0000256" key="6">
    <source>
        <dbReference type="ARBA" id="ARBA00022695"/>
    </source>
</evidence>
<dbReference type="Gene3D" id="6.10.250.2940">
    <property type="match status" value="1"/>
</dbReference>
<evidence type="ECO:0000256" key="12">
    <source>
        <dbReference type="ARBA" id="ARBA00048552"/>
    </source>
</evidence>
<dbReference type="GO" id="GO:0046872">
    <property type="term" value="F:metal ion binding"/>
    <property type="evidence" value="ECO:0007669"/>
    <property type="project" value="UniProtKB-KW"/>
</dbReference>
<dbReference type="InterPro" id="IPR044893">
    <property type="entry name" value="RNA_pol_Rpb1_clamp_domain"/>
</dbReference>
<comment type="function">
    <text evidence="13">DNA-dependent RNA polymerase catalyzes the transcription of DNA into RNA using the four ribonucleoside triphosphates as substrates. Largest and catalytic core component of RNA polymerase I which synthesizes ribosomal RNA precursors. Forms the polymerase active center together with the second largest subunit. A single stranded DNA template strand of the promoter is positioned within the central active site cleft of Pol I. A bridging helix emanates from RPA1 and crosses the cleft near the catalytic site and is thought to promote translocation of Pol I by acting as a ratchet that moves the RNA-DNA hybrid through the active site by switching from straight to bent conformations at each step of nucleotide addition.</text>
</comment>
<evidence type="ECO:0000256" key="7">
    <source>
        <dbReference type="ARBA" id="ARBA00022723"/>
    </source>
</evidence>
<evidence type="ECO:0000256" key="10">
    <source>
        <dbReference type="ARBA" id="ARBA00023163"/>
    </source>
</evidence>
<evidence type="ECO:0000313" key="18">
    <source>
        <dbReference type="Proteomes" id="UP001209540"/>
    </source>
</evidence>
<keyword evidence="18" id="KW-1185">Reference proteome</keyword>
<name>A0AAD5JLK2_9FUNG</name>
<keyword evidence="7" id="KW-0479">Metal-binding</keyword>
<dbReference type="Gene3D" id="3.30.70.2850">
    <property type="match status" value="1"/>
</dbReference>
<keyword evidence="8" id="KW-0862">Zinc</keyword>
<keyword evidence="10 14" id="KW-0804">Transcription</keyword>
<dbReference type="FunFam" id="1.10.274.100:FF:000006">
    <property type="entry name" value="DNA-directed RNA polymerase subunit"/>
    <property type="match status" value="1"/>
</dbReference>
<comment type="caution">
    <text evidence="17">The sequence shown here is derived from an EMBL/GenBank/DDBJ whole genome shotgun (WGS) entry which is preliminary data.</text>
</comment>